<evidence type="ECO:0000259" key="2">
    <source>
        <dbReference type="Pfam" id="PF01408"/>
    </source>
</evidence>
<dbReference type="PANTHER" id="PTHR43818:SF11">
    <property type="entry name" value="BCDNA.GH03377"/>
    <property type="match status" value="1"/>
</dbReference>
<dbReference type="SUPFAM" id="SSF51735">
    <property type="entry name" value="NAD(P)-binding Rossmann-fold domains"/>
    <property type="match status" value="1"/>
</dbReference>
<sequence length="371" mass="38652">MSGADPVRIGLAGVHGHGRSHVEAALALQAQGRARVVAVADPRGPGEVPPDVRSHAAAEEMIAAGGLDVVVLCTPIPTHAGLAEAALAAGAHVLLEKPPVVSVVDHDRLLAASARVGRAVQVGFQSLAGDGVDAAIEAAASLGGIRHIAAVGVWTRSEEYWRRARWSGRRELDGQVVADGVATNPLAHAIATALAIAGAAAPGDVVDVETDLRRVNDIETDDTSSLRIRLADGPDVVAALTTSGEARHEPYVLVRGERGHLVYHYTLDVLQVFAAGAALPRTFHFARIGVLDDLVAHVADGTPLRVPLTRTGAFTRVLEAIVSSPAPTRITGYTAVERAGERFRVVPGVADAVERAAWDGMLFREFGSGLS</sequence>
<dbReference type="Gene3D" id="3.30.360.10">
    <property type="entry name" value="Dihydrodipicolinate Reductase, domain 2"/>
    <property type="match status" value="1"/>
</dbReference>
<dbReference type="AlphaFoldDB" id="A0A498CF22"/>
<proteinExistence type="predicted"/>
<dbReference type="InterPro" id="IPR036291">
    <property type="entry name" value="NAD(P)-bd_dom_sf"/>
</dbReference>
<dbReference type="OrthoDB" id="9812981at2"/>
<organism evidence="3 4">
    <name type="scientific">Microbacterium telephonicum</name>
    <dbReference type="NCBI Taxonomy" id="1714841"/>
    <lineage>
        <taxon>Bacteria</taxon>
        <taxon>Bacillati</taxon>
        <taxon>Actinomycetota</taxon>
        <taxon>Actinomycetes</taxon>
        <taxon>Micrococcales</taxon>
        <taxon>Microbacteriaceae</taxon>
        <taxon>Microbacterium</taxon>
    </lineage>
</organism>
<evidence type="ECO:0000256" key="1">
    <source>
        <dbReference type="ARBA" id="ARBA00023002"/>
    </source>
</evidence>
<dbReference type="Gene3D" id="3.40.50.720">
    <property type="entry name" value="NAD(P)-binding Rossmann-like Domain"/>
    <property type="match status" value="1"/>
</dbReference>
<reference evidence="3 4" key="1">
    <citation type="journal article" date="2015" name="Stand. Genomic Sci.">
        <title>Genomic Encyclopedia of Bacterial and Archaeal Type Strains, Phase III: the genomes of soil and plant-associated and newly described type strains.</title>
        <authorList>
            <person name="Whitman W.B."/>
            <person name="Woyke T."/>
            <person name="Klenk H.P."/>
            <person name="Zhou Y."/>
            <person name="Lilburn T.G."/>
            <person name="Beck B.J."/>
            <person name="De Vos P."/>
            <person name="Vandamme P."/>
            <person name="Eisen J.A."/>
            <person name="Garrity G."/>
            <person name="Hugenholtz P."/>
            <person name="Kyrpides N.C."/>
        </authorList>
    </citation>
    <scope>NUCLEOTIDE SEQUENCE [LARGE SCALE GENOMIC DNA]</scope>
    <source>
        <strain evidence="3 4">S2T63</strain>
    </source>
</reference>
<keyword evidence="1" id="KW-0560">Oxidoreductase</keyword>
<evidence type="ECO:0000313" key="3">
    <source>
        <dbReference type="EMBL" id="RLK52906.1"/>
    </source>
</evidence>
<dbReference type="PANTHER" id="PTHR43818">
    <property type="entry name" value="BCDNA.GH03377"/>
    <property type="match status" value="1"/>
</dbReference>
<protein>
    <submittedName>
        <fullName evidence="3">Putative dehydrogenase</fullName>
    </submittedName>
</protein>
<feature type="domain" description="Gfo/Idh/MocA-like oxidoreductase N-terminal" evidence="2">
    <location>
        <begin position="8"/>
        <end position="124"/>
    </location>
</feature>
<dbReference type="Proteomes" id="UP000273158">
    <property type="component" value="Unassembled WGS sequence"/>
</dbReference>
<dbReference type="InterPro" id="IPR050463">
    <property type="entry name" value="Gfo/Idh/MocA_oxidrdct_glycsds"/>
</dbReference>
<dbReference type="GO" id="GO:0000166">
    <property type="term" value="F:nucleotide binding"/>
    <property type="evidence" value="ECO:0007669"/>
    <property type="project" value="InterPro"/>
</dbReference>
<keyword evidence="4" id="KW-1185">Reference proteome</keyword>
<name>A0A498CF22_9MICO</name>
<dbReference type="GO" id="GO:0016491">
    <property type="term" value="F:oxidoreductase activity"/>
    <property type="evidence" value="ECO:0007669"/>
    <property type="project" value="UniProtKB-KW"/>
</dbReference>
<dbReference type="RefSeq" id="WP_158597299.1">
    <property type="nucleotide sequence ID" value="NZ_RCDB01000001.1"/>
</dbReference>
<gene>
    <name evidence="3" type="ORF">C7474_0868</name>
</gene>
<comment type="caution">
    <text evidence="3">The sequence shown here is derived from an EMBL/GenBank/DDBJ whole genome shotgun (WGS) entry which is preliminary data.</text>
</comment>
<dbReference type="SUPFAM" id="SSF55347">
    <property type="entry name" value="Glyceraldehyde-3-phosphate dehydrogenase-like, C-terminal domain"/>
    <property type="match status" value="1"/>
</dbReference>
<dbReference type="EMBL" id="RCDB01000001">
    <property type="protein sequence ID" value="RLK52906.1"/>
    <property type="molecule type" value="Genomic_DNA"/>
</dbReference>
<evidence type="ECO:0000313" key="4">
    <source>
        <dbReference type="Proteomes" id="UP000273158"/>
    </source>
</evidence>
<accession>A0A498CF22</accession>
<dbReference type="InterPro" id="IPR000683">
    <property type="entry name" value="Gfo/Idh/MocA-like_OxRdtase_N"/>
</dbReference>
<dbReference type="Pfam" id="PF01408">
    <property type="entry name" value="GFO_IDH_MocA"/>
    <property type="match status" value="1"/>
</dbReference>